<comment type="caution">
    <text evidence="1">The sequence shown here is derived from an EMBL/GenBank/DDBJ whole genome shotgun (WGS) entry which is preliminary data.</text>
</comment>
<evidence type="ECO:0000313" key="2">
    <source>
        <dbReference type="Proteomes" id="UP000735302"/>
    </source>
</evidence>
<name>A0AAV3YRX6_9GAST</name>
<keyword evidence="2" id="KW-1185">Reference proteome</keyword>
<dbReference type="EMBL" id="BLXT01001347">
    <property type="protein sequence ID" value="GFN84798.1"/>
    <property type="molecule type" value="Genomic_DNA"/>
</dbReference>
<dbReference type="Proteomes" id="UP000735302">
    <property type="component" value="Unassembled WGS sequence"/>
</dbReference>
<proteinExistence type="predicted"/>
<evidence type="ECO:0000313" key="1">
    <source>
        <dbReference type="EMBL" id="GFN84798.1"/>
    </source>
</evidence>
<organism evidence="1 2">
    <name type="scientific">Plakobranchus ocellatus</name>
    <dbReference type="NCBI Taxonomy" id="259542"/>
    <lineage>
        <taxon>Eukaryota</taxon>
        <taxon>Metazoa</taxon>
        <taxon>Spiralia</taxon>
        <taxon>Lophotrochozoa</taxon>
        <taxon>Mollusca</taxon>
        <taxon>Gastropoda</taxon>
        <taxon>Heterobranchia</taxon>
        <taxon>Euthyneura</taxon>
        <taxon>Panpulmonata</taxon>
        <taxon>Sacoglossa</taxon>
        <taxon>Placobranchoidea</taxon>
        <taxon>Plakobranchidae</taxon>
        <taxon>Plakobranchus</taxon>
    </lineage>
</organism>
<accession>A0AAV3YRX6</accession>
<reference evidence="1 2" key="1">
    <citation type="journal article" date="2021" name="Elife">
        <title>Chloroplast acquisition without the gene transfer in kleptoplastic sea slugs, Plakobranchus ocellatus.</title>
        <authorList>
            <person name="Maeda T."/>
            <person name="Takahashi S."/>
            <person name="Yoshida T."/>
            <person name="Shimamura S."/>
            <person name="Takaki Y."/>
            <person name="Nagai Y."/>
            <person name="Toyoda A."/>
            <person name="Suzuki Y."/>
            <person name="Arimoto A."/>
            <person name="Ishii H."/>
            <person name="Satoh N."/>
            <person name="Nishiyama T."/>
            <person name="Hasebe M."/>
            <person name="Maruyama T."/>
            <person name="Minagawa J."/>
            <person name="Obokata J."/>
            <person name="Shigenobu S."/>
        </authorList>
    </citation>
    <scope>NUCLEOTIDE SEQUENCE [LARGE SCALE GENOMIC DNA]</scope>
</reference>
<sequence>MLAGQAGRDINEEIFAHENGELPLTLSSQGQMHKGAKSKIVNCLESKISVITASPTVDFIIPDGAFIVQTLRHGTDSTFDEYTDYVILPYILSCLGSVSRFDVVWDIYKSDSLKYTAREKRDGGIR</sequence>
<gene>
    <name evidence="1" type="ORF">PoB_001130400</name>
</gene>
<dbReference type="AlphaFoldDB" id="A0AAV3YRX6"/>
<protein>
    <submittedName>
        <fullName evidence="1">Uncharacterized protein</fullName>
    </submittedName>
</protein>